<evidence type="ECO:0000256" key="3">
    <source>
        <dbReference type="PROSITE-ProRule" id="PRU01248"/>
    </source>
</evidence>
<dbReference type="GO" id="GO:0015074">
    <property type="term" value="P:DNA integration"/>
    <property type="evidence" value="ECO:0007669"/>
    <property type="project" value="InterPro"/>
</dbReference>
<dbReference type="InterPro" id="IPR044068">
    <property type="entry name" value="CB"/>
</dbReference>
<protein>
    <recommendedName>
        <fullName evidence="8">Site-specific recombinase XerD</fullName>
    </recommendedName>
</protein>
<dbReference type="PANTHER" id="PTHR30349">
    <property type="entry name" value="PHAGE INTEGRASE-RELATED"/>
    <property type="match status" value="1"/>
</dbReference>
<dbReference type="GO" id="GO:0003677">
    <property type="term" value="F:DNA binding"/>
    <property type="evidence" value="ECO:0007669"/>
    <property type="project" value="UniProtKB-UniRule"/>
</dbReference>
<gene>
    <name evidence="6" type="ORF">CSH63_24690</name>
</gene>
<dbReference type="Pfam" id="PF00589">
    <property type="entry name" value="Phage_integrase"/>
    <property type="match status" value="1"/>
</dbReference>
<dbReference type="InterPro" id="IPR002104">
    <property type="entry name" value="Integrase_catalytic"/>
</dbReference>
<dbReference type="Proteomes" id="UP000267804">
    <property type="component" value="Chromosome"/>
</dbReference>
<accession>A0A386WRN8</accession>
<dbReference type="AlphaFoldDB" id="A0A386WRN8"/>
<evidence type="ECO:0000313" key="6">
    <source>
        <dbReference type="EMBL" id="AYF30582.1"/>
    </source>
</evidence>
<keyword evidence="2" id="KW-0233">DNA recombination</keyword>
<evidence type="ECO:0008006" key="8">
    <source>
        <dbReference type="Google" id="ProtNLM"/>
    </source>
</evidence>
<dbReference type="PANTHER" id="PTHR30349:SF81">
    <property type="entry name" value="TYROSINE RECOMBINASE XERC"/>
    <property type="match status" value="1"/>
</dbReference>
<evidence type="ECO:0000313" key="7">
    <source>
        <dbReference type="Proteomes" id="UP000267804"/>
    </source>
</evidence>
<dbReference type="SUPFAM" id="SSF56349">
    <property type="entry name" value="DNA breaking-rejoining enzymes"/>
    <property type="match status" value="1"/>
</dbReference>
<sequence length="290" mass="33001">MLRVLHPASCSPDDRAMSELIAEHIAHLRAKGHSDRTIEARDQIIRRLHNHLPYGLAWASVNELDHFLAHPRWSRWTRATYAMHIRGFYRWATTTGHLDGDPSIDMAKPRNPKCLPHPVTDDELVQALNRSTDPWYTAILLASHEGLRASEICRLTRADVSEDHIRLIGKGGDPEVVYTHPVVWEHVKDRPPGRLVRGPSGQDITGRWLSQHQAAHFRRIGLPGLHMHRFRHWFATTLMDSGASLRTVQEALRHSSVTSTQIYTKVRSGQRRLAIRSLPTPLTQHPATSN</sequence>
<evidence type="ECO:0000259" key="4">
    <source>
        <dbReference type="PROSITE" id="PS51898"/>
    </source>
</evidence>
<evidence type="ECO:0000256" key="1">
    <source>
        <dbReference type="ARBA" id="ARBA00023125"/>
    </source>
</evidence>
<dbReference type="InterPro" id="IPR050090">
    <property type="entry name" value="Tyrosine_recombinase_XerCD"/>
</dbReference>
<keyword evidence="1 3" id="KW-0238">DNA-binding</keyword>
<organism evidence="6 7">
    <name type="scientific">Micromonospora tulbaghiae</name>
    <dbReference type="NCBI Taxonomy" id="479978"/>
    <lineage>
        <taxon>Bacteria</taxon>
        <taxon>Bacillati</taxon>
        <taxon>Actinomycetota</taxon>
        <taxon>Actinomycetes</taxon>
        <taxon>Micromonosporales</taxon>
        <taxon>Micromonosporaceae</taxon>
        <taxon>Micromonospora</taxon>
    </lineage>
</organism>
<feature type="domain" description="Tyr recombinase" evidence="4">
    <location>
        <begin position="110"/>
        <end position="277"/>
    </location>
</feature>
<name>A0A386WRN8_9ACTN</name>
<evidence type="ECO:0000256" key="2">
    <source>
        <dbReference type="ARBA" id="ARBA00023172"/>
    </source>
</evidence>
<dbReference type="PROSITE" id="PS51898">
    <property type="entry name" value="TYR_RECOMBINASE"/>
    <property type="match status" value="1"/>
</dbReference>
<dbReference type="PROSITE" id="PS51900">
    <property type="entry name" value="CB"/>
    <property type="match status" value="1"/>
</dbReference>
<dbReference type="EMBL" id="CP024087">
    <property type="protein sequence ID" value="AYF30582.1"/>
    <property type="molecule type" value="Genomic_DNA"/>
</dbReference>
<proteinExistence type="predicted"/>
<dbReference type="GO" id="GO:0006310">
    <property type="term" value="P:DNA recombination"/>
    <property type="evidence" value="ECO:0007669"/>
    <property type="project" value="UniProtKB-KW"/>
</dbReference>
<dbReference type="InterPro" id="IPR013762">
    <property type="entry name" value="Integrase-like_cat_sf"/>
</dbReference>
<reference evidence="6 7" key="1">
    <citation type="submission" date="2017-10" db="EMBL/GenBank/DDBJ databases">
        <title>Integration of genomic and chemical information greatly accelerates assignment of the full stereostructure of myelolactone, a potent inhibitor of myeloma from a marine-derived Micromonospora.</title>
        <authorList>
            <person name="Kim M.C."/>
            <person name="Machado H."/>
            <person name="Jensen P.R."/>
            <person name="Fenical W."/>
        </authorList>
    </citation>
    <scope>NUCLEOTIDE SEQUENCE [LARGE SCALE GENOMIC DNA]</scope>
    <source>
        <strain evidence="6 7">CNY-010</strain>
    </source>
</reference>
<feature type="domain" description="Core-binding (CB)" evidence="5">
    <location>
        <begin position="15"/>
        <end position="93"/>
    </location>
</feature>
<dbReference type="InterPro" id="IPR011010">
    <property type="entry name" value="DNA_brk_join_enz"/>
</dbReference>
<dbReference type="KEGG" id="mtua:CSH63_24690"/>
<evidence type="ECO:0000259" key="5">
    <source>
        <dbReference type="PROSITE" id="PS51900"/>
    </source>
</evidence>
<dbReference type="Gene3D" id="1.10.443.10">
    <property type="entry name" value="Intergrase catalytic core"/>
    <property type="match status" value="1"/>
</dbReference>